<keyword evidence="1" id="KW-0812">Transmembrane</keyword>
<evidence type="ECO:0000313" key="3">
    <source>
        <dbReference type="Proteomes" id="UP000239480"/>
    </source>
</evidence>
<organism evidence="2 3">
    <name type="scientific">Aliiruegeria haliotis</name>
    <dbReference type="NCBI Taxonomy" id="1280846"/>
    <lineage>
        <taxon>Bacteria</taxon>
        <taxon>Pseudomonadati</taxon>
        <taxon>Pseudomonadota</taxon>
        <taxon>Alphaproteobacteria</taxon>
        <taxon>Rhodobacterales</taxon>
        <taxon>Roseobacteraceae</taxon>
        <taxon>Aliiruegeria</taxon>
    </lineage>
</organism>
<evidence type="ECO:0000256" key="1">
    <source>
        <dbReference type="SAM" id="Phobius"/>
    </source>
</evidence>
<feature type="transmembrane region" description="Helical" evidence="1">
    <location>
        <begin position="112"/>
        <end position="133"/>
    </location>
</feature>
<dbReference type="Proteomes" id="UP000239480">
    <property type="component" value="Unassembled WGS sequence"/>
</dbReference>
<sequence length="151" mass="15775">MSTAGRLTRGQRWATGLAVAATGAIYGLVMVWNGFAGLGEVDGDTTTALIWMTGSAWIGALLAGTLCAPLFGRADAVGWLWSLLGWTLASLLGGAIGGTFVLPVYGTLFGPLFVFGNMVETPWLLPLWLVLIVPTHLRARQLRNGTTAGAG</sequence>
<keyword evidence="1" id="KW-1133">Transmembrane helix</keyword>
<comment type="caution">
    <text evidence="2">The sequence shown here is derived from an EMBL/GenBank/DDBJ whole genome shotgun (WGS) entry which is preliminary data.</text>
</comment>
<proteinExistence type="predicted"/>
<gene>
    <name evidence="2" type="ORF">CLV78_101563</name>
</gene>
<keyword evidence="3" id="KW-1185">Reference proteome</keyword>
<keyword evidence="1" id="KW-0472">Membrane</keyword>
<dbReference type="OrthoDB" id="7865740at2"/>
<accession>A0A2T0RZ70</accession>
<evidence type="ECO:0000313" key="2">
    <source>
        <dbReference type="EMBL" id="PRY26467.1"/>
    </source>
</evidence>
<name>A0A2T0RZ70_9RHOB</name>
<reference evidence="2 3" key="1">
    <citation type="submission" date="2018-03" db="EMBL/GenBank/DDBJ databases">
        <title>Genomic Encyclopedia of Archaeal and Bacterial Type Strains, Phase II (KMG-II): from individual species to whole genera.</title>
        <authorList>
            <person name="Goeker M."/>
        </authorList>
    </citation>
    <scope>NUCLEOTIDE SEQUENCE [LARGE SCALE GENOMIC DNA]</scope>
    <source>
        <strain evidence="2 3">DSM 29328</strain>
    </source>
</reference>
<feature type="transmembrane region" description="Helical" evidence="1">
    <location>
        <begin position="83"/>
        <end position="106"/>
    </location>
</feature>
<feature type="transmembrane region" description="Helical" evidence="1">
    <location>
        <begin position="48"/>
        <end position="71"/>
    </location>
</feature>
<dbReference type="EMBL" id="PVTD01000001">
    <property type="protein sequence ID" value="PRY26467.1"/>
    <property type="molecule type" value="Genomic_DNA"/>
</dbReference>
<dbReference type="RefSeq" id="WP_106203227.1">
    <property type="nucleotide sequence ID" value="NZ_PVTD01000001.1"/>
</dbReference>
<protein>
    <submittedName>
        <fullName evidence="2">Uncharacterized protein</fullName>
    </submittedName>
</protein>
<feature type="transmembrane region" description="Helical" evidence="1">
    <location>
        <begin position="12"/>
        <end position="36"/>
    </location>
</feature>
<dbReference type="AlphaFoldDB" id="A0A2T0RZ70"/>